<evidence type="ECO:0000313" key="2">
    <source>
        <dbReference type="Proteomes" id="UP001185012"/>
    </source>
</evidence>
<protein>
    <submittedName>
        <fullName evidence="1">Uncharacterized protein YfkK (UPF0435 family)</fullName>
    </submittedName>
</protein>
<organism evidence="1 2">
    <name type="scientific">Desmospora profundinema</name>
    <dbReference type="NCBI Taxonomy" id="1571184"/>
    <lineage>
        <taxon>Bacteria</taxon>
        <taxon>Bacillati</taxon>
        <taxon>Bacillota</taxon>
        <taxon>Bacilli</taxon>
        <taxon>Bacillales</taxon>
        <taxon>Thermoactinomycetaceae</taxon>
        <taxon>Desmospora</taxon>
    </lineage>
</organism>
<dbReference type="Proteomes" id="UP001185012">
    <property type="component" value="Unassembled WGS sequence"/>
</dbReference>
<gene>
    <name evidence="1" type="ORF">JOE21_001954</name>
</gene>
<comment type="caution">
    <text evidence="1">The sequence shown here is derived from an EMBL/GenBank/DDBJ whole genome shotgun (WGS) entry which is preliminary data.</text>
</comment>
<name>A0ABU1INH1_9BACL</name>
<dbReference type="EMBL" id="JAVDQG010000004">
    <property type="protein sequence ID" value="MDR6225948.1"/>
    <property type="molecule type" value="Genomic_DNA"/>
</dbReference>
<proteinExistence type="predicted"/>
<reference evidence="1 2" key="1">
    <citation type="submission" date="2023-07" db="EMBL/GenBank/DDBJ databases">
        <title>Genomic Encyclopedia of Type Strains, Phase IV (KMG-IV): sequencing the most valuable type-strain genomes for metagenomic binning, comparative biology and taxonomic classification.</title>
        <authorList>
            <person name="Goeker M."/>
        </authorList>
    </citation>
    <scope>NUCLEOTIDE SEQUENCE [LARGE SCALE GENOMIC DNA]</scope>
    <source>
        <strain evidence="1 2">DSM 45903</strain>
    </source>
</reference>
<accession>A0ABU1INH1</accession>
<dbReference type="InterPro" id="IPR009507">
    <property type="entry name" value="UPF0435"/>
</dbReference>
<keyword evidence="2" id="KW-1185">Reference proteome</keyword>
<evidence type="ECO:0000313" key="1">
    <source>
        <dbReference type="EMBL" id="MDR6225948.1"/>
    </source>
</evidence>
<sequence length="76" mass="8867">MDLNNPSKENLVYMIDAIKNHLKLVNAGLIDPEDYRLDDYEEVKDLYEMVERKKGNLTMMELDGVLAELGELRKPR</sequence>
<dbReference type="Pfam" id="PF06569">
    <property type="entry name" value="DUF1128"/>
    <property type="match status" value="1"/>
</dbReference>
<dbReference type="RefSeq" id="WP_309865214.1">
    <property type="nucleotide sequence ID" value="NZ_JAVDQG010000004.1"/>
</dbReference>